<evidence type="ECO:0000313" key="2">
    <source>
        <dbReference type="Proteomes" id="UP000006620"/>
    </source>
</evidence>
<dbReference type="Proteomes" id="UP000006620">
    <property type="component" value="Chromosome"/>
</dbReference>
<sequence length="37" mass="4064">MSVGMSFTCSAKSLRIREDAEGFIFGRSALAFVSDFE</sequence>
<dbReference type="HOGENOM" id="CLU_3346719_0_0_9"/>
<dbReference type="EMBL" id="CP002869">
    <property type="protein sequence ID" value="AEI40037.1"/>
    <property type="molecule type" value="Genomic_DNA"/>
</dbReference>
<reference evidence="2" key="1">
    <citation type="submission" date="2011-06" db="EMBL/GenBank/DDBJ databases">
        <title>Complete genome sequence of Paenibacillus mucilaginosus KNP414.</title>
        <authorList>
            <person name="Wang J."/>
            <person name="Hu S."/>
            <person name="Hu X."/>
            <person name="Zhang B."/>
            <person name="Dong D."/>
            <person name="Zhang S."/>
            <person name="Zhao K."/>
            <person name="Wu D."/>
        </authorList>
    </citation>
    <scope>NUCLEOTIDE SEQUENCE [LARGE SCALE GENOMIC DNA]</scope>
    <source>
        <strain evidence="2">KNP414</strain>
    </source>
</reference>
<gene>
    <name evidence="1" type="ordered locus">KNP414_01473</name>
</gene>
<dbReference type="AlphaFoldDB" id="F8FMF4"/>
<dbReference type="KEGG" id="pms:KNP414_01473"/>
<evidence type="ECO:0000313" key="1">
    <source>
        <dbReference type="EMBL" id="AEI40037.1"/>
    </source>
</evidence>
<protein>
    <submittedName>
        <fullName evidence="1">Uncharacterized protein</fullName>
    </submittedName>
</protein>
<organism evidence="1 2">
    <name type="scientific">Paenibacillus mucilaginosus (strain KNP414)</name>
    <dbReference type="NCBI Taxonomy" id="1036673"/>
    <lineage>
        <taxon>Bacteria</taxon>
        <taxon>Bacillati</taxon>
        <taxon>Bacillota</taxon>
        <taxon>Bacilli</taxon>
        <taxon>Bacillales</taxon>
        <taxon>Paenibacillaceae</taxon>
        <taxon>Paenibacillus</taxon>
    </lineage>
</organism>
<name>F8FMF4_PAEMK</name>
<reference evidence="1 2" key="2">
    <citation type="journal article" date="2013" name="Genome Announc.">
        <title>Genome Sequence of Growth-Improving Paenibacillus mucilaginosus Strain KNP414.</title>
        <authorList>
            <person name="Lu J.J."/>
            <person name="Wang J.F."/>
            <person name="Hu X.F."/>
        </authorList>
    </citation>
    <scope>NUCLEOTIDE SEQUENCE [LARGE SCALE GENOMIC DNA]</scope>
    <source>
        <strain evidence="1 2">KNP414</strain>
    </source>
</reference>
<proteinExistence type="predicted"/>
<dbReference type="PATRIC" id="fig|1036673.3.peg.1296"/>
<accession>F8FMF4</accession>